<dbReference type="SUPFAM" id="SSF46689">
    <property type="entry name" value="Homeodomain-like"/>
    <property type="match status" value="1"/>
</dbReference>
<name>A0ABX5SYP1_9MICO</name>
<dbReference type="PRINTS" id="PR00455">
    <property type="entry name" value="HTHTETR"/>
</dbReference>
<evidence type="ECO:0000313" key="6">
    <source>
        <dbReference type="EMBL" id="QBR89945.1"/>
    </source>
</evidence>
<dbReference type="RefSeq" id="WP_135068950.1">
    <property type="nucleotide sequence ID" value="NZ_CP038266.1"/>
</dbReference>
<dbReference type="EMBL" id="CP038266">
    <property type="protein sequence ID" value="QBR89945.1"/>
    <property type="molecule type" value="Genomic_DNA"/>
</dbReference>
<evidence type="ECO:0000313" key="7">
    <source>
        <dbReference type="Proteomes" id="UP000295748"/>
    </source>
</evidence>
<protein>
    <submittedName>
        <fullName evidence="6">TetR family transcriptional regulator</fullName>
    </submittedName>
</protein>
<evidence type="ECO:0000256" key="1">
    <source>
        <dbReference type="ARBA" id="ARBA00023015"/>
    </source>
</evidence>
<dbReference type="InterPro" id="IPR009057">
    <property type="entry name" value="Homeodomain-like_sf"/>
</dbReference>
<accession>A0ABX5SYP1</accession>
<sequence>MTSAPPVGLLMRRKLDTARDIHRAALDLFEEQGVRDTTVAQIAERAGVSRRTFFRYFPTKELAGLPGQRRLLAAIAALRVTDHSAAAIARTVADAGSAAIGRSDDPELDEHRRVAALLATEPLLRAAASAQEHDLAVSLRERMAVLAPELDPLSAHLIAETTVAVWRVTWERWGELAREGVSADPADIYGECRARLAVLAGALGAEVRS</sequence>
<organism evidence="6 7">
    <name type="scientific">Microbacterium wangchenii</name>
    <dbReference type="NCBI Taxonomy" id="2541726"/>
    <lineage>
        <taxon>Bacteria</taxon>
        <taxon>Bacillati</taxon>
        <taxon>Actinomycetota</taxon>
        <taxon>Actinomycetes</taxon>
        <taxon>Micrococcales</taxon>
        <taxon>Microbacteriaceae</taxon>
        <taxon>Microbacterium</taxon>
    </lineage>
</organism>
<evidence type="ECO:0000259" key="5">
    <source>
        <dbReference type="PROSITE" id="PS50977"/>
    </source>
</evidence>
<dbReference type="PANTHER" id="PTHR30055:SF238">
    <property type="entry name" value="MYCOFACTOCIN BIOSYNTHESIS TRANSCRIPTIONAL REGULATOR MFTR-RELATED"/>
    <property type="match status" value="1"/>
</dbReference>
<keyword evidence="2 4" id="KW-0238">DNA-binding</keyword>
<dbReference type="Gene3D" id="1.10.357.10">
    <property type="entry name" value="Tetracycline Repressor, domain 2"/>
    <property type="match status" value="1"/>
</dbReference>
<feature type="domain" description="HTH tetR-type" evidence="5">
    <location>
        <begin position="15"/>
        <end position="75"/>
    </location>
</feature>
<feature type="DNA-binding region" description="H-T-H motif" evidence="4">
    <location>
        <begin position="38"/>
        <end position="57"/>
    </location>
</feature>
<dbReference type="PANTHER" id="PTHR30055">
    <property type="entry name" value="HTH-TYPE TRANSCRIPTIONAL REGULATOR RUTR"/>
    <property type="match status" value="1"/>
</dbReference>
<evidence type="ECO:0000256" key="4">
    <source>
        <dbReference type="PROSITE-ProRule" id="PRU00335"/>
    </source>
</evidence>
<evidence type="ECO:0000256" key="3">
    <source>
        <dbReference type="ARBA" id="ARBA00023163"/>
    </source>
</evidence>
<gene>
    <name evidence="6" type="ORF">E4K62_15385</name>
</gene>
<dbReference type="Proteomes" id="UP000295748">
    <property type="component" value="Chromosome"/>
</dbReference>
<reference evidence="6 7" key="1">
    <citation type="submission" date="2019-03" db="EMBL/GenBank/DDBJ databases">
        <authorList>
            <person name="Dong K."/>
        </authorList>
    </citation>
    <scope>NUCLEOTIDE SEQUENCE [LARGE SCALE GENOMIC DNA]</scope>
    <source>
        <strain evidence="7">dk512</strain>
    </source>
</reference>
<dbReference type="InterPro" id="IPR050109">
    <property type="entry name" value="HTH-type_TetR-like_transc_reg"/>
</dbReference>
<keyword evidence="1" id="KW-0805">Transcription regulation</keyword>
<keyword evidence="7" id="KW-1185">Reference proteome</keyword>
<dbReference type="PROSITE" id="PS50977">
    <property type="entry name" value="HTH_TETR_2"/>
    <property type="match status" value="1"/>
</dbReference>
<proteinExistence type="predicted"/>
<keyword evidence="3" id="KW-0804">Transcription</keyword>
<dbReference type="InterPro" id="IPR001647">
    <property type="entry name" value="HTH_TetR"/>
</dbReference>
<evidence type="ECO:0000256" key="2">
    <source>
        <dbReference type="ARBA" id="ARBA00023125"/>
    </source>
</evidence>
<dbReference type="Pfam" id="PF00440">
    <property type="entry name" value="TetR_N"/>
    <property type="match status" value="1"/>
</dbReference>